<dbReference type="Pfam" id="PF10021">
    <property type="entry name" value="PARG_cat_microb"/>
    <property type="match status" value="1"/>
</dbReference>
<dbReference type="PANTHER" id="PTHR35596:SF1">
    <property type="entry name" value="MICROBIAL-TYPE PARG CATALYTIC DOMAIN-CONTAINING PROTEIN"/>
    <property type="match status" value="1"/>
</dbReference>
<gene>
    <name evidence="2" type="ORF">AAG747_15060</name>
</gene>
<sequence>MSNRNRRAQIARETLDLFEKGSYTNNKGLSVNIADQLHFSVEETLHLQPEDFKYLPLEGQMVNTTFEIHNETTLEAAYRLIHQEKQDGVAALNFASAKNPGGGFLNGSQAQEESLARASGMYLCQTAHMEMYETNRKNNSCLYSDHMLYSPKVPVIRNDEDQLLDTPYLLSIITAPAVNTGCLVQHQRMDELQKVDAVMLERTRKLLTLALSQNHSTLILGAWGCGVFRNDPVKIAGYFKSLLKDGGDFENRFQRIVFAVLDPSKNQEIFKAFESTFDFVD</sequence>
<evidence type="ECO:0000313" key="3">
    <source>
        <dbReference type="Proteomes" id="UP001403385"/>
    </source>
</evidence>
<dbReference type="Gene3D" id="3.40.220.10">
    <property type="entry name" value="Leucine Aminopeptidase, subunit E, domain 1"/>
    <property type="match status" value="1"/>
</dbReference>
<accession>A0AAW9RZM1</accession>
<keyword evidence="3" id="KW-1185">Reference proteome</keyword>
<dbReference type="InterPro" id="IPR012664">
    <property type="entry name" value="CHP02452"/>
</dbReference>
<reference evidence="2 3" key="1">
    <citation type="submission" date="2024-04" db="EMBL/GenBank/DDBJ databases">
        <title>Novel genus in family Flammeovirgaceae.</title>
        <authorList>
            <person name="Nguyen T.H."/>
            <person name="Vuong T.Q."/>
            <person name="Le H."/>
            <person name="Kim S.-G."/>
        </authorList>
    </citation>
    <scope>NUCLEOTIDE SEQUENCE [LARGE SCALE GENOMIC DNA]</scope>
    <source>
        <strain evidence="2 3">JCM 23209</strain>
    </source>
</reference>
<feature type="domain" description="Microbial-type PARG catalytic" evidence="1">
    <location>
        <begin position="11"/>
        <end position="158"/>
    </location>
</feature>
<organism evidence="2 3">
    <name type="scientific">Rapidithrix thailandica</name>
    <dbReference type="NCBI Taxonomy" id="413964"/>
    <lineage>
        <taxon>Bacteria</taxon>
        <taxon>Pseudomonadati</taxon>
        <taxon>Bacteroidota</taxon>
        <taxon>Cytophagia</taxon>
        <taxon>Cytophagales</taxon>
        <taxon>Flammeovirgaceae</taxon>
        <taxon>Rapidithrix</taxon>
    </lineage>
</organism>
<dbReference type="PANTHER" id="PTHR35596">
    <property type="entry name" value="DUF2263 DOMAIN-CONTAINING PROTEIN"/>
    <property type="match status" value="1"/>
</dbReference>
<dbReference type="AlphaFoldDB" id="A0AAW9RZM1"/>
<dbReference type="RefSeq" id="WP_346822018.1">
    <property type="nucleotide sequence ID" value="NZ_JBDKWZ010000008.1"/>
</dbReference>
<evidence type="ECO:0000259" key="1">
    <source>
        <dbReference type="Pfam" id="PF10021"/>
    </source>
</evidence>
<dbReference type="Proteomes" id="UP001403385">
    <property type="component" value="Unassembled WGS sequence"/>
</dbReference>
<protein>
    <submittedName>
        <fullName evidence="2">TIGR02452 family protein</fullName>
    </submittedName>
</protein>
<dbReference type="InterPro" id="IPR019261">
    <property type="entry name" value="PARG_cat_microbial"/>
</dbReference>
<name>A0AAW9RZM1_9BACT</name>
<dbReference type="SUPFAM" id="SSF52949">
    <property type="entry name" value="Macro domain-like"/>
    <property type="match status" value="1"/>
</dbReference>
<dbReference type="NCBIfam" id="TIGR02452">
    <property type="entry name" value="TIGR02452 family protein"/>
    <property type="match status" value="1"/>
</dbReference>
<comment type="caution">
    <text evidence="2">The sequence shown here is derived from an EMBL/GenBank/DDBJ whole genome shotgun (WGS) entry which is preliminary data.</text>
</comment>
<evidence type="ECO:0000313" key="2">
    <source>
        <dbReference type="EMBL" id="MEN7549242.1"/>
    </source>
</evidence>
<dbReference type="InterPro" id="IPR043472">
    <property type="entry name" value="Macro_dom-like"/>
</dbReference>
<dbReference type="EMBL" id="JBDKWZ010000008">
    <property type="protein sequence ID" value="MEN7549242.1"/>
    <property type="molecule type" value="Genomic_DNA"/>
</dbReference>
<dbReference type="PIRSF" id="PIRSF014899">
    <property type="entry name" value="UCP014899"/>
    <property type="match status" value="1"/>
</dbReference>
<proteinExistence type="predicted"/>